<dbReference type="PROSITE" id="PS50928">
    <property type="entry name" value="ABC_TM1"/>
    <property type="match status" value="1"/>
</dbReference>
<evidence type="ECO:0000256" key="7">
    <source>
        <dbReference type="RuleBase" id="RU363032"/>
    </source>
</evidence>
<feature type="transmembrane region" description="Helical" evidence="7">
    <location>
        <begin position="227"/>
        <end position="249"/>
    </location>
</feature>
<keyword evidence="5 7" id="KW-1133">Transmembrane helix</keyword>
<feature type="transmembrane region" description="Helical" evidence="7">
    <location>
        <begin position="270"/>
        <end position="295"/>
    </location>
</feature>
<dbReference type="KEGG" id="ock:EXM22_01060"/>
<keyword evidence="3" id="KW-1003">Cell membrane</keyword>
<dbReference type="PANTHER" id="PTHR30193:SF18">
    <property type="entry name" value="OSMOPROTECTIVE COMPOUNDS UPTAKE PERMEASE PROTEIN GGTC"/>
    <property type="match status" value="1"/>
</dbReference>
<feature type="transmembrane region" description="Helical" evidence="7">
    <location>
        <begin position="76"/>
        <end position="95"/>
    </location>
</feature>
<dbReference type="PANTHER" id="PTHR30193">
    <property type="entry name" value="ABC TRANSPORTER PERMEASE PROTEIN"/>
    <property type="match status" value="1"/>
</dbReference>
<keyword evidence="6 7" id="KW-0472">Membrane</keyword>
<evidence type="ECO:0000256" key="4">
    <source>
        <dbReference type="ARBA" id="ARBA00022692"/>
    </source>
</evidence>
<keyword evidence="10" id="KW-1185">Reference proteome</keyword>
<dbReference type="CDD" id="cd06261">
    <property type="entry name" value="TM_PBP2"/>
    <property type="match status" value="1"/>
</dbReference>
<dbReference type="RefSeq" id="WP_149484728.1">
    <property type="nucleotide sequence ID" value="NZ_CP036150.1"/>
</dbReference>
<dbReference type="OrthoDB" id="9786413at2"/>
<keyword evidence="2 7" id="KW-0813">Transport</keyword>
<feature type="transmembrane region" description="Helical" evidence="7">
    <location>
        <begin position="12"/>
        <end position="32"/>
    </location>
</feature>
<evidence type="ECO:0000259" key="8">
    <source>
        <dbReference type="PROSITE" id="PS50928"/>
    </source>
</evidence>
<comment type="subcellular location">
    <subcellularLocation>
        <location evidence="1 7">Cell membrane</location>
        <topology evidence="1 7">Multi-pass membrane protein</topology>
    </subcellularLocation>
</comment>
<gene>
    <name evidence="9" type="ORF">EXM22_01060</name>
</gene>
<dbReference type="AlphaFoldDB" id="A0A5C1QF12"/>
<evidence type="ECO:0000313" key="10">
    <source>
        <dbReference type="Proteomes" id="UP000324209"/>
    </source>
</evidence>
<comment type="similarity">
    <text evidence="7">Belongs to the binding-protein-dependent transport system permease family.</text>
</comment>
<feature type="transmembrane region" description="Helical" evidence="7">
    <location>
        <begin position="136"/>
        <end position="157"/>
    </location>
</feature>
<dbReference type="Gene3D" id="1.10.3720.10">
    <property type="entry name" value="MetI-like"/>
    <property type="match status" value="1"/>
</dbReference>
<reference evidence="9 10" key="1">
    <citation type="submission" date="2019-02" db="EMBL/GenBank/DDBJ databases">
        <title>Complete Genome Sequence and Methylome Analysis of free living Spirochaetas.</title>
        <authorList>
            <person name="Fomenkov A."/>
            <person name="Dubinina G."/>
            <person name="Leshcheva N."/>
            <person name="Mikheeva N."/>
            <person name="Grabovich M."/>
            <person name="Vincze T."/>
            <person name="Roberts R.J."/>
        </authorList>
    </citation>
    <scope>NUCLEOTIDE SEQUENCE [LARGE SCALE GENOMIC DNA]</scope>
    <source>
        <strain evidence="9 10">K2</strain>
    </source>
</reference>
<dbReference type="Pfam" id="PF00528">
    <property type="entry name" value="BPD_transp_1"/>
    <property type="match status" value="1"/>
</dbReference>
<evidence type="ECO:0000313" key="9">
    <source>
        <dbReference type="EMBL" id="QEN06645.1"/>
    </source>
</evidence>
<dbReference type="EMBL" id="CP036150">
    <property type="protein sequence ID" value="QEN06645.1"/>
    <property type="molecule type" value="Genomic_DNA"/>
</dbReference>
<evidence type="ECO:0000256" key="3">
    <source>
        <dbReference type="ARBA" id="ARBA00022475"/>
    </source>
</evidence>
<dbReference type="InterPro" id="IPR000515">
    <property type="entry name" value="MetI-like"/>
</dbReference>
<keyword evidence="4 7" id="KW-0812">Transmembrane</keyword>
<organism evidence="9 10">
    <name type="scientific">Oceanispirochaeta crateris</name>
    <dbReference type="NCBI Taxonomy" id="2518645"/>
    <lineage>
        <taxon>Bacteria</taxon>
        <taxon>Pseudomonadati</taxon>
        <taxon>Spirochaetota</taxon>
        <taxon>Spirochaetia</taxon>
        <taxon>Spirochaetales</taxon>
        <taxon>Spirochaetaceae</taxon>
        <taxon>Oceanispirochaeta</taxon>
    </lineage>
</organism>
<feature type="domain" description="ABC transmembrane type-1" evidence="8">
    <location>
        <begin position="132"/>
        <end position="349"/>
    </location>
</feature>
<evidence type="ECO:0000256" key="2">
    <source>
        <dbReference type="ARBA" id="ARBA00022448"/>
    </source>
</evidence>
<feature type="transmembrane region" description="Helical" evidence="7">
    <location>
        <begin position="169"/>
        <end position="188"/>
    </location>
</feature>
<dbReference type="GO" id="GO:0055085">
    <property type="term" value="P:transmembrane transport"/>
    <property type="evidence" value="ECO:0007669"/>
    <property type="project" value="InterPro"/>
</dbReference>
<evidence type="ECO:0000256" key="1">
    <source>
        <dbReference type="ARBA" id="ARBA00004651"/>
    </source>
</evidence>
<name>A0A5C1QF12_9SPIO</name>
<accession>A0A5C1QF12</accession>
<protein>
    <submittedName>
        <fullName evidence="9">Sugar ABC transporter permease</fullName>
    </submittedName>
</protein>
<dbReference type="InterPro" id="IPR035906">
    <property type="entry name" value="MetI-like_sf"/>
</dbReference>
<dbReference type="Proteomes" id="UP000324209">
    <property type="component" value="Chromosome"/>
</dbReference>
<evidence type="ECO:0000256" key="5">
    <source>
        <dbReference type="ARBA" id="ARBA00022989"/>
    </source>
</evidence>
<dbReference type="GO" id="GO:0005886">
    <property type="term" value="C:plasma membrane"/>
    <property type="evidence" value="ECO:0007669"/>
    <property type="project" value="UniProtKB-SubCell"/>
</dbReference>
<dbReference type="InterPro" id="IPR051393">
    <property type="entry name" value="ABC_transporter_permease"/>
</dbReference>
<feature type="transmembrane region" description="Helical" evidence="7">
    <location>
        <begin position="38"/>
        <end position="64"/>
    </location>
</feature>
<feature type="transmembrane region" description="Helical" evidence="7">
    <location>
        <begin position="331"/>
        <end position="350"/>
    </location>
</feature>
<proteinExistence type="inferred from homology"/>
<dbReference type="SUPFAM" id="SSF161098">
    <property type="entry name" value="MetI-like"/>
    <property type="match status" value="1"/>
</dbReference>
<sequence>MSQRIDSKWNRSVLVALVLLTFGVLVGGFAILQNMQSYKVFMTIFAVIWGLGSVALLYFVLNAVAESMPHKIRSTAVAVVFAGPAVVMLFWALVIPTLRSLRLSFADANGNGFVSFDNYKFAFTDPIMIESFRNNLLWMVFGTSFCIITGLLIAVLADKSKAEKIFKSLIFMPMAISFVGAGVIWKFMYAYKGEGINITEIGLLNAIVTAFGGEAQAWLLLPVWNNFLLIIIMVWLQTGYAMVILSSAIKGIPDEINEAARVDGANGLTIFFRITIPYIMPTIVTVTTTILIFSLKLFDIVRVMTGGNYGTNVMANEFYLRQFTYGNSGEASAIAIVLLVVIIPVLAYNLKQFRDRKVLK</sequence>
<evidence type="ECO:0000256" key="6">
    <source>
        <dbReference type="ARBA" id="ARBA00023136"/>
    </source>
</evidence>